<dbReference type="HOGENOM" id="CLU_122609_0_0_1"/>
<dbReference type="AlphaFoldDB" id="F0WDL2"/>
<dbReference type="InterPro" id="IPR036397">
    <property type="entry name" value="RNaseH_sf"/>
</dbReference>
<dbReference type="PANTHER" id="PTHR42648:SF28">
    <property type="entry name" value="TRANSPOSON-ENCODED PROTEIN WITH RIBONUCLEASE H-LIKE AND RETROVIRUS ZINC FINGER-LIKE DOMAINS"/>
    <property type="match status" value="1"/>
</dbReference>
<dbReference type="GO" id="GO:0015074">
    <property type="term" value="P:DNA integration"/>
    <property type="evidence" value="ECO:0007669"/>
    <property type="project" value="InterPro"/>
</dbReference>
<reference evidence="3" key="2">
    <citation type="submission" date="2011-02" db="EMBL/GenBank/DDBJ databases">
        <authorList>
            <person name="MacLean D."/>
        </authorList>
    </citation>
    <scope>NUCLEOTIDE SEQUENCE</scope>
</reference>
<evidence type="ECO:0000313" key="3">
    <source>
        <dbReference type="EMBL" id="CCA19287.1"/>
    </source>
</evidence>
<dbReference type="SUPFAM" id="SSF53098">
    <property type="entry name" value="Ribonuclease H-like"/>
    <property type="match status" value="1"/>
</dbReference>
<gene>
    <name evidence="3" type="primary">AlNc14C67G4732</name>
    <name evidence="3" type="ORF">ALNC14_054300</name>
</gene>
<dbReference type="PROSITE" id="PS50994">
    <property type="entry name" value="INTEGRASE"/>
    <property type="match status" value="1"/>
</dbReference>
<dbReference type="PANTHER" id="PTHR42648">
    <property type="entry name" value="TRANSPOSASE, PUTATIVE-RELATED"/>
    <property type="match status" value="1"/>
</dbReference>
<dbReference type="Gene3D" id="3.30.420.10">
    <property type="entry name" value="Ribonuclease H-like superfamily/Ribonuclease H"/>
    <property type="match status" value="1"/>
</dbReference>
<dbReference type="InterPro" id="IPR012337">
    <property type="entry name" value="RNaseH-like_sf"/>
</dbReference>
<evidence type="ECO:0000256" key="1">
    <source>
        <dbReference type="SAM" id="MobiDB-lite"/>
    </source>
</evidence>
<sequence length="191" mass="21695">MKIFELFRRNNVLTIDVMGDKTTAARVQVANLAELEGYDETNQAVTDATLLELHERLGHLANDTVERMADSAGSDIRLTDRSRPNCLTCAQGKQSKKNQSNDIKGPMTPKDRRGNQYLINFVDYLTNYARVFVAKNKVEAAKNFEHFLLYFEKNFNCHIQVLRTDGGKEYVKVDPFCNSAGVRRQVSEAKN</sequence>
<name>F0WDL2_9STRA</name>
<organism evidence="3">
    <name type="scientific">Albugo laibachii Nc14</name>
    <dbReference type="NCBI Taxonomy" id="890382"/>
    <lineage>
        <taxon>Eukaryota</taxon>
        <taxon>Sar</taxon>
        <taxon>Stramenopiles</taxon>
        <taxon>Oomycota</taxon>
        <taxon>Peronosporomycetes</taxon>
        <taxon>Albuginales</taxon>
        <taxon>Albuginaceae</taxon>
        <taxon>Albugo</taxon>
    </lineage>
</organism>
<feature type="compositionally biased region" description="Polar residues" evidence="1">
    <location>
        <begin position="91"/>
        <end position="102"/>
    </location>
</feature>
<protein>
    <submittedName>
        <fullName evidence="3">Uncharacterized protein AlNc14C67G4732</fullName>
    </submittedName>
</protein>
<dbReference type="GO" id="GO:0003676">
    <property type="term" value="F:nucleic acid binding"/>
    <property type="evidence" value="ECO:0007669"/>
    <property type="project" value="InterPro"/>
</dbReference>
<dbReference type="EMBL" id="FR824112">
    <property type="protein sequence ID" value="CCA19287.1"/>
    <property type="molecule type" value="Genomic_DNA"/>
</dbReference>
<feature type="domain" description="Integrase catalytic" evidence="2">
    <location>
        <begin position="80"/>
        <end position="191"/>
    </location>
</feature>
<dbReference type="InterPro" id="IPR039537">
    <property type="entry name" value="Retrotran_Ty1/copia-like"/>
</dbReference>
<feature type="region of interest" description="Disordered" evidence="1">
    <location>
        <begin position="91"/>
        <end position="111"/>
    </location>
</feature>
<dbReference type="InterPro" id="IPR001584">
    <property type="entry name" value="Integrase_cat-core"/>
</dbReference>
<proteinExistence type="predicted"/>
<accession>F0WDL2</accession>
<evidence type="ECO:0000259" key="2">
    <source>
        <dbReference type="PROSITE" id="PS50994"/>
    </source>
</evidence>
<reference evidence="3" key="1">
    <citation type="journal article" date="2011" name="PLoS Biol.">
        <title>Gene gain and loss during evolution of obligate parasitism in the white rust pathogen of Arabidopsis thaliana.</title>
        <authorList>
            <person name="Kemen E."/>
            <person name="Gardiner A."/>
            <person name="Schultz-Larsen T."/>
            <person name="Kemen A.C."/>
            <person name="Balmuth A.L."/>
            <person name="Robert-Seilaniantz A."/>
            <person name="Bailey K."/>
            <person name="Holub E."/>
            <person name="Studholme D.J."/>
            <person name="Maclean D."/>
            <person name="Jones J.D."/>
        </authorList>
    </citation>
    <scope>NUCLEOTIDE SEQUENCE</scope>
</reference>